<comment type="subcellular location">
    <subcellularLocation>
        <location evidence="3">Cytoplasm</location>
    </subcellularLocation>
</comment>
<dbReference type="EC" id="3.6.1.28" evidence="6"/>
<proteinExistence type="inferred from homology"/>
<evidence type="ECO:0000256" key="11">
    <source>
        <dbReference type="ARBA" id="ARBA00022842"/>
    </source>
</evidence>
<keyword evidence="10" id="KW-0378">Hydrolase</keyword>
<gene>
    <name evidence="15" type="primary">thtpa</name>
</gene>
<dbReference type="Gene3D" id="2.40.320.10">
    <property type="entry name" value="Hypothetical Protein Pfu-838710-001"/>
    <property type="match status" value="1"/>
</dbReference>
<dbReference type="Ensembl" id="ENSECRT00000017107.1">
    <property type="protein sequence ID" value="ENSECRP00000016808.1"/>
    <property type="gene ID" value="ENSECRG00000011160.1"/>
</dbReference>
<dbReference type="GO" id="GO:0000287">
    <property type="term" value="F:magnesium ion binding"/>
    <property type="evidence" value="ECO:0007669"/>
    <property type="project" value="TreeGrafter"/>
</dbReference>
<dbReference type="PANTHER" id="PTHR14586:SF1">
    <property type="entry name" value="THIAMINE-TRIPHOSPHATASE"/>
    <property type="match status" value="1"/>
</dbReference>
<reference evidence="15" key="3">
    <citation type="submission" date="2025-09" db="UniProtKB">
        <authorList>
            <consortium name="Ensembl"/>
        </authorList>
    </citation>
    <scope>IDENTIFICATION</scope>
</reference>
<feature type="domain" description="CYTH" evidence="14">
    <location>
        <begin position="2"/>
        <end position="220"/>
    </location>
</feature>
<evidence type="ECO:0000256" key="5">
    <source>
        <dbReference type="ARBA" id="ARBA00011245"/>
    </source>
</evidence>
<dbReference type="PANTHER" id="PTHR14586">
    <property type="entry name" value="THIAMINE-TRIPHOSPHATASE"/>
    <property type="match status" value="1"/>
</dbReference>
<dbReference type="OrthoDB" id="442176at2759"/>
<dbReference type="GO" id="GO:0006772">
    <property type="term" value="P:thiamine metabolic process"/>
    <property type="evidence" value="ECO:0007669"/>
    <property type="project" value="InterPro"/>
</dbReference>
<dbReference type="GeneID" id="114645827"/>
<keyword evidence="9" id="KW-0479">Metal-binding</keyword>
<evidence type="ECO:0000256" key="4">
    <source>
        <dbReference type="ARBA" id="ARBA00008181"/>
    </source>
</evidence>
<comment type="cofactor">
    <cofactor evidence="1">
        <name>Mg(2+)</name>
        <dbReference type="ChEBI" id="CHEBI:18420"/>
    </cofactor>
</comment>
<evidence type="ECO:0000256" key="10">
    <source>
        <dbReference type="ARBA" id="ARBA00022801"/>
    </source>
</evidence>
<dbReference type="GO" id="GO:0005737">
    <property type="term" value="C:cytoplasm"/>
    <property type="evidence" value="ECO:0007669"/>
    <property type="project" value="UniProtKB-SubCell"/>
</dbReference>
<evidence type="ECO:0000256" key="13">
    <source>
        <dbReference type="ARBA" id="ARBA00048194"/>
    </source>
</evidence>
<evidence type="ECO:0000256" key="8">
    <source>
        <dbReference type="ARBA" id="ARBA00022490"/>
    </source>
</evidence>
<protein>
    <recommendedName>
        <fullName evidence="7">Thiamine-triphosphatase</fullName>
        <ecNumber evidence="6">3.6.1.28</ecNumber>
    </recommendedName>
</protein>
<keyword evidence="12" id="KW-0007">Acetylation</keyword>
<dbReference type="GO" id="GO:0050333">
    <property type="term" value="F:thiamine triphosphate phosphatase activity"/>
    <property type="evidence" value="ECO:0007669"/>
    <property type="project" value="UniProtKB-EC"/>
</dbReference>
<evidence type="ECO:0000256" key="2">
    <source>
        <dbReference type="ARBA" id="ARBA00002106"/>
    </source>
</evidence>
<organism evidence="15 16">
    <name type="scientific">Erpetoichthys calabaricus</name>
    <name type="common">Rope fish</name>
    <name type="synonym">Calamoichthys calabaricus</name>
    <dbReference type="NCBI Taxonomy" id="27687"/>
    <lineage>
        <taxon>Eukaryota</taxon>
        <taxon>Metazoa</taxon>
        <taxon>Chordata</taxon>
        <taxon>Craniata</taxon>
        <taxon>Vertebrata</taxon>
        <taxon>Euteleostomi</taxon>
        <taxon>Actinopterygii</taxon>
        <taxon>Polypteriformes</taxon>
        <taxon>Polypteridae</taxon>
        <taxon>Erpetoichthys</taxon>
    </lineage>
</organism>
<comment type="similarity">
    <text evidence="4">Belongs to the ThTPase family.</text>
</comment>
<dbReference type="RefSeq" id="XP_028649523.1">
    <property type="nucleotide sequence ID" value="XM_028793690.2"/>
</dbReference>
<dbReference type="AlphaFoldDB" id="A0A8C4SHE4"/>
<evidence type="ECO:0000256" key="9">
    <source>
        <dbReference type="ARBA" id="ARBA00022723"/>
    </source>
</evidence>
<evidence type="ECO:0000256" key="12">
    <source>
        <dbReference type="ARBA" id="ARBA00022990"/>
    </source>
</evidence>
<dbReference type="GO" id="GO:0042357">
    <property type="term" value="P:thiamine diphosphate metabolic process"/>
    <property type="evidence" value="ECO:0007669"/>
    <property type="project" value="TreeGrafter"/>
</dbReference>
<dbReference type="InterPro" id="IPR039582">
    <property type="entry name" value="THTPA"/>
</dbReference>
<evidence type="ECO:0000256" key="7">
    <source>
        <dbReference type="ARBA" id="ARBA00020088"/>
    </source>
</evidence>
<keyword evidence="11" id="KW-0460">Magnesium</keyword>
<reference evidence="15" key="1">
    <citation type="submission" date="2021-06" db="EMBL/GenBank/DDBJ databases">
        <authorList>
            <consortium name="Wellcome Sanger Institute Data Sharing"/>
        </authorList>
    </citation>
    <scope>NUCLEOTIDE SEQUENCE [LARGE SCALE GENOMIC DNA]</scope>
</reference>
<accession>A0A8C4SHE4</accession>
<dbReference type="InterPro" id="IPR012177">
    <property type="entry name" value="ThTPase_euk"/>
</dbReference>
<evidence type="ECO:0000256" key="3">
    <source>
        <dbReference type="ARBA" id="ARBA00004496"/>
    </source>
</evidence>
<evidence type="ECO:0000256" key="6">
    <source>
        <dbReference type="ARBA" id="ARBA00012378"/>
    </source>
</evidence>
<dbReference type="InterPro" id="IPR023577">
    <property type="entry name" value="CYTH_domain"/>
</dbReference>
<dbReference type="PROSITE" id="PS51707">
    <property type="entry name" value="CYTH"/>
    <property type="match status" value="1"/>
</dbReference>
<reference evidence="15" key="2">
    <citation type="submission" date="2025-08" db="UniProtKB">
        <authorList>
            <consortium name="Ensembl"/>
        </authorList>
    </citation>
    <scope>IDENTIFICATION</scope>
</reference>
<dbReference type="Proteomes" id="UP000694620">
    <property type="component" value="Chromosome 2"/>
</dbReference>
<dbReference type="CDD" id="cd07758">
    <property type="entry name" value="ThTPase"/>
    <property type="match status" value="1"/>
</dbReference>
<name>A0A8C4SHE4_ERPCA</name>
<comment type="catalytic activity">
    <reaction evidence="13">
        <text>thiamine triphosphate + H2O = thiamine diphosphate + phosphate + H(+)</text>
        <dbReference type="Rhea" id="RHEA:11744"/>
        <dbReference type="ChEBI" id="CHEBI:15377"/>
        <dbReference type="ChEBI" id="CHEBI:15378"/>
        <dbReference type="ChEBI" id="CHEBI:43474"/>
        <dbReference type="ChEBI" id="CHEBI:58937"/>
        <dbReference type="ChEBI" id="CHEBI:58938"/>
        <dbReference type="EC" id="3.6.1.28"/>
    </reaction>
</comment>
<sequence>MSLEVEKKFVFNADTEENLRKLGAAFLGEQLFKDHYFDTEDFSLTLKDVWLRRRGDNWELKCPVGRDKQNKMDTCTRYRELTELPLIQAHIRQVLEPNGIKKEGTGHTHAVDRTLEKNNCGLTKGQAEEGTGGSWLSEFGLVEFAVFSTVRRTFTQPDTDSIHVDLDYADFGFLVGELEVLVKTEEQIPEALTKIKELAEKLGVSNSQRVPGKMDAYLQRFCPDHYQRLLDAHVLHR</sequence>
<dbReference type="Pfam" id="PF01928">
    <property type="entry name" value="CYTH"/>
    <property type="match status" value="1"/>
</dbReference>
<comment type="subunit">
    <text evidence="5">Monomer.</text>
</comment>
<keyword evidence="16" id="KW-1185">Reference proteome</keyword>
<evidence type="ECO:0000313" key="16">
    <source>
        <dbReference type="Proteomes" id="UP000694620"/>
    </source>
</evidence>
<dbReference type="SMART" id="SM01118">
    <property type="entry name" value="CYTH"/>
    <property type="match status" value="1"/>
</dbReference>
<comment type="function">
    <text evidence="2">Hydrolase highly specific for thiamine triphosphate (ThTP).</text>
</comment>
<keyword evidence="8" id="KW-0963">Cytoplasm</keyword>
<dbReference type="CTD" id="79178"/>
<dbReference type="GeneTree" id="ENSGT00390000005996"/>
<evidence type="ECO:0000313" key="15">
    <source>
        <dbReference type="Ensembl" id="ENSECRP00000016808.1"/>
    </source>
</evidence>
<dbReference type="SUPFAM" id="SSF55154">
    <property type="entry name" value="CYTH-like phosphatases"/>
    <property type="match status" value="1"/>
</dbReference>
<dbReference type="InterPro" id="IPR033469">
    <property type="entry name" value="CYTH-like_dom_sf"/>
</dbReference>
<evidence type="ECO:0000256" key="1">
    <source>
        <dbReference type="ARBA" id="ARBA00001946"/>
    </source>
</evidence>
<evidence type="ECO:0000259" key="14">
    <source>
        <dbReference type="PROSITE" id="PS51707"/>
    </source>
</evidence>